<reference evidence="12" key="1">
    <citation type="journal article" date="2019" name="Int. J. Syst. Evol. Microbiol.">
        <title>The Global Catalogue of Microorganisms (GCM) 10K type strain sequencing project: providing services to taxonomists for standard genome sequencing and annotation.</title>
        <authorList>
            <consortium name="The Broad Institute Genomics Platform"/>
            <consortium name="The Broad Institute Genome Sequencing Center for Infectious Disease"/>
            <person name="Wu L."/>
            <person name="Ma J."/>
        </authorList>
    </citation>
    <scope>NUCLEOTIDE SEQUENCE [LARGE SCALE GENOMIC DNA]</scope>
    <source>
        <strain evidence="12">CGMCC 1.16060</strain>
    </source>
</reference>
<name>A0ABQ1TP96_9FLAO</name>
<dbReference type="Proteomes" id="UP000655016">
    <property type="component" value="Unassembled WGS sequence"/>
</dbReference>
<comment type="function">
    <text evidence="10">Channel that opens in response to stretch forces in the membrane lipid bilayer. May participate in the regulation of osmotic pressure changes within the cell.</text>
</comment>
<dbReference type="NCBIfam" id="NF001843">
    <property type="entry name" value="PRK00567.1-4"/>
    <property type="match status" value="1"/>
</dbReference>
<dbReference type="InterPro" id="IPR036019">
    <property type="entry name" value="MscL_channel"/>
</dbReference>
<feature type="transmembrane region" description="Helical" evidence="10">
    <location>
        <begin position="16"/>
        <end position="37"/>
    </location>
</feature>
<dbReference type="NCBIfam" id="TIGR00220">
    <property type="entry name" value="mscL"/>
    <property type="match status" value="1"/>
</dbReference>
<accession>A0ABQ1TP96</accession>
<dbReference type="Gene3D" id="1.10.1200.120">
    <property type="entry name" value="Large-conductance mechanosensitive channel, MscL, domain 1"/>
    <property type="match status" value="1"/>
</dbReference>
<evidence type="ECO:0000256" key="10">
    <source>
        <dbReference type="HAMAP-Rule" id="MF_00115"/>
    </source>
</evidence>
<dbReference type="InterPro" id="IPR019823">
    <property type="entry name" value="Mechanosensitive_channel_CS"/>
</dbReference>
<comment type="similarity">
    <text evidence="2 10">Belongs to the MscL family.</text>
</comment>
<dbReference type="PANTHER" id="PTHR30266:SF2">
    <property type="entry name" value="LARGE-CONDUCTANCE MECHANOSENSITIVE CHANNEL"/>
    <property type="match status" value="1"/>
</dbReference>
<dbReference type="InterPro" id="IPR001185">
    <property type="entry name" value="MS_channel"/>
</dbReference>
<evidence type="ECO:0000256" key="5">
    <source>
        <dbReference type="ARBA" id="ARBA00022692"/>
    </source>
</evidence>
<dbReference type="RefSeq" id="WP_163391861.1">
    <property type="nucleotide sequence ID" value="NZ_BMKP01000001.1"/>
</dbReference>
<keyword evidence="4 10" id="KW-1003">Cell membrane</keyword>
<feature type="transmembrane region" description="Helical" evidence="10">
    <location>
        <begin position="69"/>
        <end position="90"/>
    </location>
</feature>
<evidence type="ECO:0000256" key="4">
    <source>
        <dbReference type="ARBA" id="ARBA00022475"/>
    </source>
</evidence>
<dbReference type="PROSITE" id="PS01327">
    <property type="entry name" value="MSCL"/>
    <property type="match status" value="1"/>
</dbReference>
<protein>
    <recommendedName>
        <fullName evidence="10">Large-conductance mechanosensitive channel</fullName>
    </recommendedName>
</protein>
<comment type="subcellular location">
    <subcellularLocation>
        <location evidence="1 10">Cell membrane</location>
        <topology evidence="1 10">Multi-pass membrane protein</topology>
    </subcellularLocation>
</comment>
<evidence type="ECO:0000256" key="6">
    <source>
        <dbReference type="ARBA" id="ARBA00022989"/>
    </source>
</evidence>
<comment type="caution">
    <text evidence="11">The sequence shown here is derived from an EMBL/GenBank/DDBJ whole genome shotgun (WGS) entry which is preliminary data.</text>
</comment>
<evidence type="ECO:0000313" key="11">
    <source>
        <dbReference type="EMBL" id="GGF00447.1"/>
    </source>
</evidence>
<evidence type="ECO:0000256" key="9">
    <source>
        <dbReference type="ARBA" id="ARBA00023303"/>
    </source>
</evidence>
<sequence length="127" mass="13691">MGFISEFKEFAMKGNVVDLAVGVIIGAAFGKIVSSLIEDVITPLILKPALDAANLSTIEQLVAFGGVKYGMFLSAVINFIIVAFVLFLIIKGINNLKKKEEPTPSSPAGPTQEELLTQIRDLLKNKQ</sequence>
<dbReference type="Pfam" id="PF01741">
    <property type="entry name" value="MscL"/>
    <property type="match status" value="1"/>
</dbReference>
<dbReference type="InterPro" id="IPR037673">
    <property type="entry name" value="MSC/AndL"/>
</dbReference>
<evidence type="ECO:0000256" key="1">
    <source>
        <dbReference type="ARBA" id="ARBA00004651"/>
    </source>
</evidence>
<organism evidence="11 12">
    <name type="scientific">Flavobacterium limi</name>
    <dbReference type="NCBI Taxonomy" id="2045105"/>
    <lineage>
        <taxon>Bacteria</taxon>
        <taxon>Pseudomonadati</taxon>
        <taxon>Bacteroidota</taxon>
        <taxon>Flavobacteriia</taxon>
        <taxon>Flavobacteriales</taxon>
        <taxon>Flavobacteriaceae</taxon>
        <taxon>Flavobacterium</taxon>
    </lineage>
</organism>
<evidence type="ECO:0000256" key="8">
    <source>
        <dbReference type="ARBA" id="ARBA00023136"/>
    </source>
</evidence>
<keyword evidence="9 10" id="KW-0407">Ion channel</keyword>
<evidence type="ECO:0000256" key="3">
    <source>
        <dbReference type="ARBA" id="ARBA00022448"/>
    </source>
</evidence>
<dbReference type="PRINTS" id="PR01264">
    <property type="entry name" value="MECHCHANNEL"/>
</dbReference>
<keyword evidence="7 10" id="KW-0406">Ion transport</keyword>
<evidence type="ECO:0000256" key="7">
    <source>
        <dbReference type="ARBA" id="ARBA00023065"/>
    </source>
</evidence>
<comment type="subunit">
    <text evidence="10">Homopentamer.</text>
</comment>
<proteinExistence type="inferred from homology"/>
<dbReference type="PANTHER" id="PTHR30266">
    <property type="entry name" value="MECHANOSENSITIVE CHANNEL MSCL"/>
    <property type="match status" value="1"/>
</dbReference>
<gene>
    <name evidence="10 11" type="primary">mscL</name>
    <name evidence="11" type="ORF">GCM10011518_07300</name>
</gene>
<dbReference type="HAMAP" id="MF_00115">
    <property type="entry name" value="MscL"/>
    <property type="match status" value="1"/>
</dbReference>
<keyword evidence="8 10" id="KW-0472">Membrane</keyword>
<evidence type="ECO:0000313" key="12">
    <source>
        <dbReference type="Proteomes" id="UP000655016"/>
    </source>
</evidence>
<dbReference type="SUPFAM" id="SSF81330">
    <property type="entry name" value="Gated mechanosensitive channel"/>
    <property type="match status" value="1"/>
</dbReference>
<dbReference type="EMBL" id="BMKP01000001">
    <property type="protein sequence ID" value="GGF00447.1"/>
    <property type="molecule type" value="Genomic_DNA"/>
</dbReference>
<evidence type="ECO:0000256" key="2">
    <source>
        <dbReference type="ARBA" id="ARBA00007254"/>
    </source>
</evidence>
<keyword evidence="3 10" id="KW-0813">Transport</keyword>
<keyword evidence="5 10" id="KW-0812">Transmembrane</keyword>
<keyword evidence="6 10" id="KW-1133">Transmembrane helix</keyword>
<keyword evidence="12" id="KW-1185">Reference proteome</keyword>